<feature type="non-terminal residue" evidence="2">
    <location>
        <position position="1"/>
    </location>
</feature>
<feature type="non-terminal residue" evidence="2">
    <location>
        <position position="99"/>
    </location>
</feature>
<evidence type="ECO:0000313" key="2">
    <source>
        <dbReference type="EMBL" id="JAC63367.1"/>
    </source>
</evidence>
<protein>
    <submittedName>
        <fullName evidence="2">Uncharacterized protein</fullName>
    </submittedName>
</protein>
<feature type="region of interest" description="Disordered" evidence="1">
    <location>
        <begin position="21"/>
        <end position="48"/>
    </location>
</feature>
<proteinExistence type="predicted"/>
<dbReference type="AlphaFoldDB" id="A0A061QRR1"/>
<name>A0A061QRR1_9CHLO</name>
<feature type="compositionally biased region" description="Basic and acidic residues" evidence="1">
    <location>
        <begin position="80"/>
        <end position="99"/>
    </location>
</feature>
<evidence type="ECO:0000256" key="1">
    <source>
        <dbReference type="SAM" id="MobiDB-lite"/>
    </source>
</evidence>
<gene>
    <name evidence="2" type="ORF">TSPGSL018_20841</name>
</gene>
<organism evidence="2">
    <name type="scientific">Tetraselmis sp. GSL018</name>
    <dbReference type="NCBI Taxonomy" id="582737"/>
    <lineage>
        <taxon>Eukaryota</taxon>
        <taxon>Viridiplantae</taxon>
        <taxon>Chlorophyta</taxon>
        <taxon>core chlorophytes</taxon>
        <taxon>Chlorodendrophyceae</taxon>
        <taxon>Chlorodendrales</taxon>
        <taxon>Chlorodendraceae</taxon>
        <taxon>Tetraselmis</taxon>
    </lineage>
</organism>
<reference evidence="2" key="1">
    <citation type="submission" date="2014-05" db="EMBL/GenBank/DDBJ databases">
        <title>The transcriptome of the halophilic microalga Tetraselmis sp. GSL018 isolated from the Great Salt Lake, Utah.</title>
        <authorList>
            <person name="Jinkerson R.E."/>
            <person name="D'Adamo S."/>
            <person name="Posewitz M.C."/>
        </authorList>
    </citation>
    <scope>NUCLEOTIDE SEQUENCE</scope>
    <source>
        <strain evidence="2">GSL018</strain>
    </source>
</reference>
<sequence length="99" mass="10677">FSLASLRSCTFGRRGVLSKEVHPGKGAEVDSTATTGRKYSVPDGAQGMGPAEQLRGCVRDANQIQPLIAAPTTVVPNSRPHMDSARGTDWNRRQGLDWK</sequence>
<dbReference type="EMBL" id="GBEZ01023525">
    <property type="protein sequence ID" value="JAC63367.1"/>
    <property type="molecule type" value="Transcribed_RNA"/>
</dbReference>
<accession>A0A061QRR1</accession>
<feature type="region of interest" description="Disordered" evidence="1">
    <location>
        <begin position="72"/>
        <end position="99"/>
    </location>
</feature>